<accession>A0A6A4Z870</accession>
<feature type="region of interest" description="Disordered" evidence="9">
    <location>
        <begin position="581"/>
        <end position="601"/>
    </location>
</feature>
<evidence type="ECO:0000256" key="1">
    <source>
        <dbReference type="ARBA" id="ARBA00004586"/>
    </source>
</evidence>
<keyword evidence="5" id="KW-1133">Transmembrane helix</keyword>
<organism evidence="12 13">
    <name type="scientific">Aphanomyces astaci</name>
    <name type="common">Crayfish plague agent</name>
    <dbReference type="NCBI Taxonomy" id="112090"/>
    <lineage>
        <taxon>Eukaryota</taxon>
        <taxon>Sar</taxon>
        <taxon>Stramenopiles</taxon>
        <taxon>Oomycota</taxon>
        <taxon>Saprolegniomycetes</taxon>
        <taxon>Saprolegniales</taxon>
        <taxon>Verrucalvaceae</taxon>
        <taxon>Aphanomyces</taxon>
    </lineage>
</organism>
<feature type="domain" description="SMP-LTD" evidence="11">
    <location>
        <begin position="264"/>
        <end position="454"/>
    </location>
</feature>
<keyword evidence="10" id="KW-0732">Signal</keyword>
<comment type="caution">
    <text evidence="12">The sequence shown here is derived from an EMBL/GenBank/DDBJ whole genome shotgun (WGS) entry which is preliminary data.</text>
</comment>
<protein>
    <recommendedName>
        <fullName evidence="11">SMP-LTD domain-containing protein</fullName>
    </recommendedName>
</protein>
<name>A0A6A4Z870_APHAT</name>
<dbReference type="PROSITE" id="PS51847">
    <property type="entry name" value="SMP"/>
    <property type="match status" value="1"/>
</dbReference>
<dbReference type="InterPro" id="IPR031468">
    <property type="entry name" value="SMP_LBD"/>
</dbReference>
<dbReference type="PANTHER" id="PTHR13466:SF0">
    <property type="entry name" value="SMP-LTD DOMAIN-CONTAINING PROTEIN"/>
    <property type="match status" value="1"/>
</dbReference>
<dbReference type="GO" id="GO:0005789">
    <property type="term" value="C:endoplasmic reticulum membrane"/>
    <property type="evidence" value="ECO:0007669"/>
    <property type="project" value="UniProtKB-SubCell"/>
</dbReference>
<evidence type="ECO:0000256" key="2">
    <source>
        <dbReference type="ARBA" id="ARBA00022448"/>
    </source>
</evidence>
<reference evidence="12 13" key="1">
    <citation type="submission" date="2019-06" db="EMBL/GenBank/DDBJ databases">
        <title>Genomics analysis of Aphanomyces spp. identifies a new class of oomycete effector associated with host adaptation.</title>
        <authorList>
            <person name="Gaulin E."/>
        </authorList>
    </citation>
    <scope>NUCLEOTIDE SEQUENCE [LARGE SCALE GENOMIC DNA]</scope>
    <source>
        <strain evidence="12 13">E</strain>
    </source>
</reference>
<evidence type="ECO:0000313" key="12">
    <source>
        <dbReference type="EMBL" id="KAF0706260.1"/>
    </source>
</evidence>
<sequence length="620" mass="67448">MWWWLSLLAAAVVGFVVGVMGMVCLGHDPLFRTALAFTKKCSSLLRLSSQCIQRQHDQEWRSVATLSRCIVAKPLTVDEWTQLHATLSTTNGRSSATVSLPDISSDDSIDAMAGPTKLLLLHREVAHLMGCLCQPKDMQRLERALQGATQSENAKSAMVELADAFVKLGKTPRAIIQAIEAIVTTQHLPTQSAVDFAVQVTSSLFSPSLYMSVSAFHHLVHPRHHMFHLMLQHTKVVGESAVEESHRVTEYPSLMTASAPLTTPTIDISWLNVVLHRWFDEFATNTELLEILRWKMNRIVQSKLLDVKAIDSIEVTNPVLGTHPPEVSNLCVHRTLHPSELCMSANVEYTGNGSIDVMTRVTLSNLMQHQTTLSLRVHVASLHGRARLFVPQPGCDPGFGWVAFDEAPKVQLTVESCPPHVEPLPQLGALLTQELEEKMAMHMVLPEWTRVSLPWDISVPLESVFSAIPRRSTKSEGSPNLAAAAGGFMGEVMGGAVGGRFGGHVARGVGEAVGGHLAKYATERIVPIVHEVMASAKSMAHPRDHHVGTSQSVDDLVHLAKLGNHNVVGEQTIESALSKAEVQGTKPDTNENTAKPIVSPKSGGVDVARLVSLAKAKKAN</sequence>
<evidence type="ECO:0000256" key="7">
    <source>
        <dbReference type="ARBA" id="ARBA00023121"/>
    </source>
</evidence>
<feature type="chain" id="PRO_5025414806" description="SMP-LTD domain-containing protein" evidence="10">
    <location>
        <begin position="19"/>
        <end position="620"/>
    </location>
</feature>
<keyword evidence="6" id="KW-0445">Lipid transport</keyword>
<evidence type="ECO:0000256" key="10">
    <source>
        <dbReference type="SAM" id="SignalP"/>
    </source>
</evidence>
<keyword evidence="8" id="KW-0472">Membrane</keyword>
<evidence type="ECO:0000256" key="9">
    <source>
        <dbReference type="SAM" id="MobiDB-lite"/>
    </source>
</evidence>
<dbReference type="VEuPathDB" id="FungiDB:H257_10882"/>
<dbReference type="Proteomes" id="UP000469452">
    <property type="component" value="Unassembled WGS sequence"/>
</dbReference>
<keyword evidence="4" id="KW-0256">Endoplasmic reticulum</keyword>
<keyword evidence="3" id="KW-0812">Transmembrane</keyword>
<evidence type="ECO:0000256" key="4">
    <source>
        <dbReference type="ARBA" id="ARBA00022824"/>
    </source>
</evidence>
<keyword evidence="2" id="KW-0813">Transport</keyword>
<keyword evidence="7" id="KW-0446">Lipid-binding</keyword>
<dbReference type="EMBL" id="VJMI01019839">
    <property type="protein sequence ID" value="KAF0706260.1"/>
    <property type="molecule type" value="Genomic_DNA"/>
</dbReference>
<evidence type="ECO:0000256" key="3">
    <source>
        <dbReference type="ARBA" id="ARBA00022692"/>
    </source>
</evidence>
<evidence type="ECO:0000313" key="13">
    <source>
        <dbReference type="Proteomes" id="UP000469452"/>
    </source>
</evidence>
<evidence type="ECO:0000259" key="11">
    <source>
        <dbReference type="PROSITE" id="PS51847"/>
    </source>
</evidence>
<dbReference type="PANTHER" id="PTHR13466">
    <property type="entry name" value="TEX2 PROTEIN-RELATED"/>
    <property type="match status" value="1"/>
</dbReference>
<comment type="subcellular location">
    <subcellularLocation>
        <location evidence="1">Endoplasmic reticulum membrane</location>
    </subcellularLocation>
</comment>
<dbReference type="GO" id="GO:0006869">
    <property type="term" value="P:lipid transport"/>
    <property type="evidence" value="ECO:0007669"/>
    <property type="project" value="UniProtKB-KW"/>
</dbReference>
<dbReference type="GO" id="GO:0008289">
    <property type="term" value="F:lipid binding"/>
    <property type="evidence" value="ECO:0007669"/>
    <property type="project" value="UniProtKB-KW"/>
</dbReference>
<proteinExistence type="predicted"/>
<gene>
    <name evidence="12" type="ORF">AaE_014203</name>
</gene>
<evidence type="ECO:0000256" key="5">
    <source>
        <dbReference type="ARBA" id="ARBA00022989"/>
    </source>
</evidence>
<dbReference type="AlphaFoldDB" id="A0A6A4Z870"/>
<evidence type="ECO:0000256" key="8">
    <source>
        <dbReference type="ARBA" id="ARBA00023136"/>
    </source>
</evidence>
<feature type="signal peptide" evidence="10">
    <location>
        <begin position="1"/>
        <end position="18"/>
    </location>
</feature>
<evidence type="ECO:0000256" key="6">
    <source>
        <dbReference type="ARBA" id="ARBA00023055"/>
    </source>
</evidence>